<feature type="compositionally biased region" description="Basic residues" evidence="1">
    <location>
        <begin position="138"/>
        <end position="152"/>
    </location>
</feature>
<name>A0AAE0XBS2_9PEZI</name>
<protein>
    <recommendedName>
        <fullName evidence="4">Transcriptional regulator</fullName>
    </recommendedName>
</protein>
<feature type="compositionally biased region" description="Acidic residues" evidence="1">
    <location>
        <begin position="240"/>
        <end position="249"/>
    </location>
</feature>
<feature type="compositionally biased region" description="Acidic residues" evidence="1">
    <location>
        <begin position="156"/>
        <end position="168"/>
    </location>
</feature>
<feature type="compositionally biased region" description="Acidic residues" evidence="1">
    <location>
        <begin position="117"/>
        <end position="126"/>
    </location>
</feature>
<dbReference type="InterPro" id="IPR037647">
    <property type="entry name" value="HIRIP3"/>
</dbReference>
<evidence type="ECO:0000313" key="2">
    <source>
        <dbReference type="EMBL" id="KAK3689407.1"/>
    </source>
</evidence>
<keyword evidence="3" id="KW-1185">Reference proteome</keyword>
<feature type="region of interest" description="Disordered" evidence="1">
    <location>
        <begin position="69"/>
        <end position="352"/>
    </location>
</feature>
<proteinExistence type="predicted"/>
<reference evidence="2" key="2">
    <citation type="submission" date="2023-06" db="EMBL/GenBank/DDBJ databases">
        <authorList>
            <consortium name="Lawrence Berkeley National Laboratory"/>
            <person name="Haridas S."/>
            <person name="Hensen N."/>
            <person name="Bonometti L."/>
            <person name="Westerberg I."/>
            <person name="Brannstrom I.O."/>
            <person name="Guillou S."/>
            <person name="Cros-Aarteil S."/>
            <person name="Calhoun S."/>
            <person name="Kuo A."/>
            <person name="Mondo S."/>
            <person name="Pangilinan J."/>
            <person name="Riley R."/>
            <person name="Labutti K."/>
            <person name="Andreopoulos B."/>
            <person name="Lipzen A."/>
            <person name="Chen C."/>
            <person name="Yanf M."/>
            <person name="Daum C."/>
            <person name="Ng V."/>
            <person name="Clum A."/>
            <person name="Steindorff A."/>
            <person name="Ohm R."/>
            <person name="Martin F."/>
            <person name="Silar P."/>
            <person name="Natvig D."/>
            <person name="Lalanne C."/>
            <person name="Gautier V."/>
            <person name="Ament-Velasquez S.L."/>
            <person name="Kruys A."/>
            <person name="Hutchinson M.I."/>
            <person name="Powell A.J."/>
            <person name="Barry K."/>
            <person name="Miller A.N."/>
            <person name="Grigoriev I.V."/>
            <person name="Debuchy R."/>
            <person name="Gladieux P."/>
            <person name="Thoren M.H."/>
            <person name="Johannesson H."/>
        </authorList>
    </citation>
    <scope>NUCLEOTIDE SEQUENCE</scope>
    <source>
        <strain evidence="2">CBS 314.62</strain>
    </source>
</reference>
<feature type="compositionally biased region" description="Acidic residues" evidence="1">
    <location>
        <begin position="308"/>
        <end position="320"/>
    </location>
</feature>
<evidence type="ECO:0000313" key="3">
    <source>
        <dbReference type="Proteomes" id="UP001270362"/>
    </source>
</evidence>
<feature type="compositionally biased region" description="Basic and acidic residues" evidence="1">
    <location>
        <begin position="473"/>
        <end position="487"/>
    </location>
</feature>
<dbReference type="Proteomes" id="UP001270362">
    <property type="component" value="Unassembled WGS sequence"/>
</dbReference>
<sequence>MAPKKVTDKAIETELVATVRRLYAISSEDLTVNNTRQAVETKLKLDDGFLSTGDWKKKSKQIIYDALTEAQEEAPPTQATELEVEAEPSPAPKNSANVRKKRAAKKQPSPPPASESELSELDEPSEASDFSEVSEKPTKKRAATKRGAKKRKALSDDDDDGDEEEEESGLSTESEVEEPPKKKSRATPTKSKASKPAKKAAPPKKEKVVESGSDSLLSEIPDDDLETPDAVKDVDSKSPEDEDNAELEGDAINVSSTPKKSTAEPADESGSEMSIVFDPSPKKKRKSKGAAATKPAAKPKRPATKPADDDDESEISEVIDDPPKRTRKSKEPAAAKPARKTKAKAAAAELSPDEAQIKQLQSHLVRCGVRKIWAFELKKYGDNNKAKIKHLRDMLTELGMVGRFSESKAKEIKEKRELLADLDAVKEGEKSWGLGATRPSRRRVVKPLKELSDDEDDDEDQVAEGATKAKTNAGRDDGDSNDEDTHVKVRGSGAIRARQGLAFLDDESESD</sequence>
<feature type="compositionally biased region" description="Acidic residues" evidence="1">
    <location>
        <begin position="452"/>
        <end position="462"/>
    </location>
</feature>
<dbReference type="AlphaFoldDB" id="A0AAE0XBS2"/>
<organism evidence="2 3">
    <name type="scientific">Podospora appendiculata</name>
    <dbReference type="NCBI Taxonomy" id="314037"/>
    <lineage>
        <taxon>Eukaryota</taxon>
        <taxon>Fungi</taxon>
        <taxon>Dikarya</taxon>
        <taxon>Ascomycota</taxon>
        <taxon>Pezizomycotina</taxon>
        <taxon>Sordariomycetes</taxon>
        <taxon>Sordariomycetidae</taxon>
        <taxon>Sordariales</taxon>
        <taxon>Podosporaceae</taxon>
        <taxon>Podospora</taxon>
    </lineage>
</organism>
<dbReference type="EMBL" id="JAULSO010000002">
    <property type="protein sequence ID" value="KAK3689407.1"/>
    <property type="molecule type" value="Genomic_DNA"/>
</dbReference>
<dbReference type="GO" id="GO:0005634">
    <property type="term" value="C:nucleus"/>
    <property type="evidence" value="ECO:0007669"/>
    <property type="project" value="TreeGrafter"/>
</dbReference>
<dbReference type="PANTHER" id="PTHR15410">
    <property type="entry name" value="HIRA-INTERACTING PROTEIN 3"/>
    <property type="match status" value="1"/>
</dbReference>
<dbReference type="PANTHER" id="PTHR15410:SF2">
    <property type="entry name" value="HIRA-INTERACTING PROTEIN 3"/>
    <property type="match status" value="1"/>
</dbReference>
<evidence type="ECO:0008006" key="4">
    <source>
        <dbReference type="Google" id="ProtNLM"/>
    </source>
</evidence>
<feature type="region of interest" description="Disordered" evidence="1">
    <location>
        <begin position="445"/>
        <end position="492"/>
    </location>
</feature>
<accession>A0AAE0XBS2</accession>
<feature type="compositionally biased region" description="Basic and acidic residues" evidence="1">
    <location>
        <begin position="321"/>
        <end position="333"/>
    </location>
</feature>
<feature type="compositionally biased region" description="Basic residues" evidence="1">
    <location>
        <begin position="192"/>
        <end position="202"/>
    </location>
</feature>
<feature type="compositionally biased region" description="Basic and acidic residues" evidence="1">
    <location>
        <begin position="229"/>
        <end position="239"/>
    </location>
</feature>
<evidence type="ECO:0000256" key="1">
    <source>
        <dbReference type="SAM" id="MobiDB-lite"/>
    </source>
</evidence>
<reference evidence="2" key="1">
    <citation type="journal article" date="2023" name="Mol. Phylogenet. Evol.">
        <title>Genome-scale phylogeny and comparative genomics of the fungal order Sordariales.</title>
        <authorList>
            <person name="Hensen N."/>
            <person name="Bonometti L."/>
            <person name="Westerberg I."/>
            <person name="Brannstrom I.O."/>
            <person name="Guillou S."/>
            <person name="Cros-Aarteil S."/>
            <person name="Calhoun S."/>
            <person name="Haridas S."/>
            <person name="Kuo A."/>
            <person name="Mondo S."/>
            <person name="Pangilinan J."/>
            <person name="Riley R."/>
            <person name="LaButti K."/>
            <person name="Andreopoulos B."/>
            <person name="Lipzen A."/>
            <person name="Chen C."/>
            <person name="Yan M."/>
            <person name="Daum C."/>
            <person name="Ng V."/>
            <person name="Clum A."/>
            <person name="Steindorff A."/>
            <person name="Ohm R.A."/>
            <person name="Martin F."/>
            <person name="Silar P."/>
            <person name="Natvig D.O."/>
            <person name="Lalanne C."/>
            <person name="Gautier V."/>
            <person name="Ament-Velasquez S.L."/>
            <person name="Kruys A."/>
            <person name="Hutchinson M.I."/>
            <person name="Powell A.J."/>
            <person name="Barry K."/>
            <person name="Miller A.N."/>
            <person name="Grigoriev I.V."/>
            <person name="Debuchy R."/>
            <person name="Gladieux P."/>
            <person name="Hiltunen Thoren M."/>
            <person name="Johannesson H."/>
        </authorList>
    </citation>
    <scope>NUCLEOTIDE SEQUENCE</scope>
    <source>
        <strain evidence="2">CBS 314.62</strain>
    </source>
</reference>
<gene>
    <name evidence="2" type="ORF">B0T22DRAFT_171580</name>
</gene>
<comment type="caution">
    <text evidence="2">The sequence shown here is derived from an EMBL/GenBank/DDBJ whole genome shotgun (WGS) entry which is preliminary data.</text>
</comment>